<evidence type="ECO:0000256" key="7">
    <source>
        <dbReference type="ARBA" id="ARBA00034092"/>
    </source>
</evidence>
<keyword evidence="5" id="KW-0689">Ribosomal protein</keyword>
<evidence type="ECO:0000313" key="13">
    <source>
        <dbReference type="Proteomes" id="UP000438429"/>
    </source>
</evidence>
<evidence type="ECO:0000256" key="9">
    <source>
        <dbReference type="ARBA" id="ARBA00035334"/>
    </source>
</evidence>
<dbReference type="GO" id="GO:0005840">
    <property type="term" value="C:ribosome"/>
    <property type="evidence" value="ECO:0007669"/>
    <property type="project" value="UniProtKB-KW"/>
</dbReference>
<dbReference type="InterPro" id="IPR018254">
    <property type="entry name" value="Ribosomal_uL29_CS"/>
</dbReference>
<feature type="coiled-coil region" evidence="10">
    <location>
        <begin position="756"/>
        <end position="783"/>
    </location>
</feature>
<dbReference type="GO" id="GO:0006412">
    <property type="term" value="P:translation"/>
    <property type="evidence" value="ECO:0007669"/>
    <property type="project" value="InterPro"/>
</dbReference>
<evidence type="ECO:0000256" key="6">
    <source>
        <dbReference type="ARBA" id="ARBA00023274"/>
    </source>
</evidence>
<dbReference type="GO" id="GO:1990904">
    <property type="term" value="C:ribonucleoprotein complex"/>
    <property type="evidence" value="ECO:0007669"/>
    <property type="project" value="UniProtKB-KW"/>
</dbReference>
<protein>
    <recommendedName>
        <fullName evidence="8">Large ribosomal subunit protein uL29</fullName>
    </recommendedName>
    <alternativeName>
        <fullName evidence="9">60S ribosomal protein L35</fullName>
    </alternativeName>
</protein>
<feature type="coiled-coil region" evidence="10">
    <location>
        <begin position="58"/>
        <end position="102"/>
    </location>
</feature>
<accession>A0A6A4SN36</accession>
<evidence type="ECO:0000256" key="2">
    <source>
        <dbReference type="ARBA" id="ARBA00009254"/>
    </source>
</evidence>
<gene>
    <name evidence="12" type="ORF">F2P81_013426</name>
</gene>
<dbReference type="FunFam" id="1.10.287.310:FF:000002">
    <property type="entry name" value="60S ribosomal protein L35"/>
    <property type="match status" value="1"/>
</dbReference>
<evidence type="ECO:0000256" key="11">
    <source>
        <dbReference type="SAM" id="MobiDB-lite"/>
    </source>
</evidence>
<evidence type="ECO:0000256" key="1">
    <source>
        <dbReference type="ARBA" id="ARBA00004496"/>
    </source>
</evidence>
<dbReference type="InterPro" id="IPR001854">
    <property type="entry name" value="Ribosomal_uL29"/>
</dbReference>
<feature type="compositionally biased region" description="Low complexity" evidence="11">
    <location>
        <begin position="708"/>
        <end position="724"/>
    </location>
</feature>
<feature type="region of interest" description="Disordered" evidence="11">
    <location>
        <begin position="694"/>
        <end position="724"/>
    </location>
</feature>
<organism evidence="12 13">
    <name type="scientific">Scophthalmus maximus</name>
    <name type="common">Turbot</name>
    <name type="synonym">Psetta maxima</name>
    <dbReference type="NCBI Taxonomy" id="52904"/>
    <lineage>
        <taxon>Eukaryota</taxon>
        <taxon>Metazoa</taxon>
        <taxon>Chordata</taxon>
        <taxon>Craniata</taxon>
        <taxon>Vertebrata</taxon>
        <taxon>Euteleostomi</taxon>
        <taxon>Actinopterygii</taxon>
        <taxon>Neopterygii</taxon>
        <taxon>Teleostei</taxon>
        <taxon>Neoteleostei</taxon>
        <taxon>Acanthomorphata</taxon>
        <taxon>Carangaria</taxon>
        <taxon>Pleuronectiformes</taxon>
        <taxon>Pleuronectoidei</taxon>
        <taxon>Scophthalmidae</taxon>
        <taxon>Scophthalmus</taxon>
    </lineage>
</organism>
<dbReference type="PANTHER" id="PTHR23157">
    <property type="entry name" value="GRIP AND COILED-COIL DOMAIN-CONTAINING PROTEIN 1"/>
    <property type="match status" value="1"/>
</dbReference>
<dbReference type="InterPro" id="IPR036049">
    <property type="entry name" value="Ribosomal_uL29_sf"/>
</dbReference>
<dbReference type="CDD" id="cd00427">
    <property type="entry name" value="Ribosomal_L29_HIP"/>
    <property type="match status" value="1"/>
</dbReference>
<dbReference type="SUPFAM" id="SSF46561">
    <property type="entry name" value="Ribosomal protein L29 (L29p)"/>
    <property type="match status" value="1"/>
</dbReference>
<dbReference type="AlphaFoldDB" id="A0A6A4SN36"/>
<name>A0A6A4SN36_SCOMX</name>
<dbReference type="PROSITE" id="PS00579">
    <property type="entry name" value="RIBOSOMAL_L29"/>
    <property type="match status" value="1"/>
</dbReference>
<keyword evidence="6" id="KW-0687">Ribonucleoprotein</keyword>
<feature type="coiled-coil region" evidence="10">
    <location>
        <begin position="137"/>
        <end position="255"/>
    </location>
</feature>
<feature type="coiled-coil region" evidence="10">
    <location>
        <begin position="467"/>
        <end position="550"/>
    </location>
</feature>
<dbReference type="Gene3D" id="6.10.140.910">
    <property type="match status" value="1"/>
</dbReference>
<dbReference type="HAMAP" id="MF_00374">
    <property type="entry name" value="Ribosomal_uL29"/>
    <property type="match status" value="1"/>
</dbReference>
<reference evidence="12 13" key="1">
    <citation type="submission" date="2019-06" db="EMBL/GenBank/DDBJ databases">
        <title>Draft genomes of female and male turbot (Scophthalmus maximus).</title>
        <authorList>
            <person name="Xu H."/>
            <person name="Xu X.-W."/>
            <person name="Shao C."/>
            <person name="Chen S."/>
        </authorList>
    </citation>
    <scope>NUCLEOTIDE SEQUENCE [LARGE SCALE GENOMIC DNA]</scope>
    <source>
        <strain evidence="12">Ysfricsl-2016a</strain>
        <tissue evidence="12">Blood</tissue>
    </source>
</reference>
<evidence type="ECO:0000256" key="4">
    <source>
        <dbReference type="ARBA" id="ARBA00022490"/>
    </source>
</evidence>
<comment type="subunit">
    <text evidence="3">Component of the large ribosomal subunit.</text>
</comment>
<dbReference type="NCBIfam" id="TIGR00012">
    <property type="entry name" value="L29"/>
    <property type="match status" value="1"/>
</dbReference>
<dbReference type="GO" id="GO:0005794">
    <property type="term" value="C:Golgi apparatus"/>
    <property type="evidence" value="ECO:0007669"/>
    <property type="project" value="TreeGrafter"/>
</dbReference>
<keyword evidence="4" id="KW-0963">Cytoplasm</keyword>
<comment type="similarity">
    <text evidence="2">Belongs to the universal ribosomal protein uL29 family.</text>
</comment>
<feature type="coiled-coil region" evidence="10">
    <location>
        <begin position="609"/>
        <end position="677"/>
    </location>
</feature>
<evidence type="ECO:0000256" key="3">
    <source>
        <dbReference type="ARBA" id="ARBA00011133"/>
    </source>
</evidence>
<evidence type="ECO:0000256" key="5">
    <source>
        <dbReference type="ARBA" id="ARBA00022980"/>
    </source>
</evidence>
<feature type="region of interest" description="Disordered" evidence="11">
    <location>
        <begin position="13"/>
        <end position="56"/>
    </location>
</feature>
<dbReference type="InterPro" id="IPR051952">
    <property type="entry name" value="Golgi-autophagy_related"/>
</dbReference>
<comment type="caution">
    <text evidence="12">The sequence shown here is derived from an EMBL/GenBank/DDBJ whole genome shotgun (WGS) entry which is preliminary data.</text>
</comment>
<feature type="coiled-coil region" evidence="10">
    <location>
        <begin position="404"/>
        <end position="438"/>
    </location>
</feature>
<evidence type="ECO:0000256" key="10">
    <source>
        <dbReference type="SAM" id="Coils"/>
    </source>
</evidence>
<proteinExistence type="inferred from homology"/>
<dbReference type="Pfam" id="PF00831">
    <property type="entry name" value="Ribosomal_L29"/>
    <property type="match status" value="1"/>
</dbReference>
<sequence length="872" mass="100676">MFAKLKKKIAEEAATAPRSGVRIPRTISKESITSVGADSGDDFASDGSSSRDDLPAQLLRRNDQIRRLEAKLSDYAEQLRIMQKTKDKLEIALERHQDLSIKKFQDQNETHQASRAKMAEGMTLALEKKDQEWIEKMADVEKEKTALSAQLEEMMEQSLALFQKRDDLDELEGFQQQELAKVKHMLLRKEEQLSQQERELQKKDAEVQSAKRELSKARGKLQLLEQQHEESCRLNTELEIEREDLLLLREEADKKTGELEGRCQELHSVIQQVSEDFQKAAVTEEDKERLLADLQKKVTSLDRRLQGNLSQDEHLQELLQEKSSLEQSLEETRAELLAVRTNHADTVSSLEAQQHISTPRFFYQSKVKHNFISTLKQHLFVCFVQRGVWSAEKAFLEQQVCLLQQQSEERAGRLEDSITSLEKDKLTLQDRVTDLERQRGEVDSTLRQQTEELEQCRSELSSRQTVSTEIAKALEESRRQKEELQTQVGEQATFLQTSQQQLTTVTERLAQREEDVRMLQNEVQSGKASQIQLQEEGERLRAQLQQVELDRDSQLIGLRKELLSQTQQLDGCQARVSYLEVEVDTLTEQLHSPEVCEEDQNGSVTVDDLDHIQKVNRELEQQLSDKNKVRHLLSSDSFCTYKHEVSDVTLVVVLQTIKQLQQRLAELKRTLQKELKLKPDPEAEGKEKLLDSRAEKQERFCPEPPPASALSPPTSNTTVTNTSDLNDSREINFEYLKHVVLKFMSSREAEAKIKARDLRGKKKEELLKQLDDLKNELSQLRVAKVTGGAASKLSKIRVVRKSIARVLTVINQTQKENLRKFYKGKKYKPLDLRPKKTRALRRRLNKHEEGLRTKKQQRKELLYSIRKFAVKA</sequence>
<evidence type="ECO:0000256" key="8">
    <source>
        <dbReference type="ARBA" id="ARBA00035204"/>
    </source>
</evidence>
<comment type="subcellular location">
    <subcellularLocation>
        <location evidence="1">Cytoplasm</location>
    </subcellularLocation>
</comment>
<dbReference type="EMBL" id="VEVO01000012">
    <property type="protein sequence ID" value="KAF0033360.1"/>
    <property type="molecule type" value="Genomic_DNA"/>
</dbReference>
<dbReference type="GO" id="GO:0003735">
    <property type="term" value="F:structural constituent of ribosome"/>
    <property type="evidence" value="ECO:0007669"/>
    <property type="project" value="InterPro"/>
</dbReference>
<comment type="function">
    <text evidence="7">Component of the large ribosomal subunit. The ribosome is a large ribonucleoprotein complex responsible for the synthesis of proteins in the cell.</text>
</comment>
<keyword evidence="10" id="KW-0175">Coiled coil</keyword>
<dbReference type="FunFam" id="6.10.250.3450:FF:000001">
    <property type="entry name" value="60S ribosomal protein L35"/>
    <property type="match status" value="1"/>
</dbReference>
<dbReference type="Gene3D" id="1.10.287.310">
    <property type="match status" value="1"/>
</dbReference>
<dbReference type="Gene3D" id="6.10.250.3450">
    <property type="match status" value="1"/>
</dbReference>
<evidence type="ECO:0000313" key="12">
    <source>
        <dbReference type="EMBL" id="KAF0033360.1"/>
    </source>
</evidence>
<dbReference type="Proteomes" id="UP000438429">
    <property type="component" value="Unassembled WGS sequence"/>
</dbReference>
<feature type="coiled-coil region" evidence="10">
    <location>
        <begin position="284"/>
        <end position="342"/>
    </location>
</feature>
<dbReference type="PANTHER" id="PTHR23157:SF24">
    <property type="entry name" value="GOLGIN SUBFAMILY A MEMBER 1"/>
    <property type="match status" value="1"/>
</dbReference>